<dbReference type="EMBL" id="JAASRO010000001">
    <property type="protein sequence ID" value="NIK55243.1"/>
    <property type="molecule type" value="Genomic_DNA"/>
</dbReference>
<dbReference type="Proteomes" id="UP000555407">
    <property type="component" value="Unassembled WGS sequence"/>
</dbReference>
<dbReference type="RefSeq" id="WP_167203942.1">
    <property type="nucleotide sequence ID" value="NZ_JAASRO010000001.1"/>
</dbReference>
<dbReference type="AlphaFoldDB" id="A0A7X5V5Z8"/>
<evidence type="ECO:0000313" key="2">
    <source>
        <dbReference type="Proteomes" id="UP000555407"/>
    </source>
</evidence>
<name>A0A7X5V5Z8_9ACTN</name>
<comment type="caution">
    <text evidence="1">The sequence shown here is derived from an EMBL/GenBank/DDBJ whole genome shotgun (WGS) entry which is preliminary data.</text>
</comment>
<reference evidence="1 2" key="1">
    <citation type="submission" date="2020-03" db="EMBL/GenBank/DDBJ databases">
        <title>Sequencing the genomes of 1000 actinobacteria strains.</title>
        <authorList>
            <person name="Klenk H.-P."/>
        </authorList>
    </citation>
    <scope>NUCLEOTIDE SEQUENCE [LARGE SCALE GENOMIC DNA]</scope>
    <source>
        <strain evidence="1 2">DSM 45490</strain>
    </source>
</reference>
<sequence length="45" mass="4808">MSGATSSNSGQEWTDDKVHQLRTLAEGNTPVGVMNIKTVSRAAVY</sequence>
<protein>
    <submittedName>
        <fullName evidence="1">Uncharacterized protein</fullName>
    </submittedName>
</protein>
<gene>
    <name evidence="1" type="ORF">BJY22_000960</name>
</gene>
<keyword evidence="2" id="KW-1185">Reference proteome</keyword>
<accession>A0A7X5V5Z8</accession>
<proteinExistence type="predicted"/>
<evidence type="ECO:0000313" key="1">
    <source>
        <dbReference type="EMBL" id="NIK55243.1"/>
    </source>
</evidence>
<organism evidence="1 2">
    <name type="scientific">Kribbella shirazensis</name>
    <dbReference type="NCBI Taxonomy" id="1105143"/>
    <lineage>
        <taxon>Bacteria</taxon>
        <taxon>Bacillati</taxon>
        <taxon>Actinomycetota</taxon>
        <taxon>Actinomycetes</taxon>
        <taxon>Propionibacteriales</taxon>
        <taxon>Kribbellaceae</taxon>
        <taxon>Kribbella</taxon>
    </lineage>
</organism>